<feature type="transmembrane region" description="Helical" evidence="2">
    <location>
        <begin position="23"/>
        <end position="41"/>
    </location>
</feature>
<keyword evidence="2" id="KW-1133">Transmembrane helix</keyword>
<evidence type="ECO:0000256" key="2">
    <source>
        <dbReference type="SAM" id="Phobius"/>
    </source>
</evidence>
<dbReference type="EMBL" id="FMYQ01000044">
    <property type="protein sequence ID" value="SDE37119.1"/>
    <property type="molecule type" value="Genomic_DNA"/>
</dbReference>
<dbReference type="AlphaFoldDB" id="A0A1G7CCT5"/>
<protein>
    <submittedName>
        <fullName evidence="3">Uncharacterized protein</fullName>
    </submittedName>
</protein>
<name>A0A1G7CCT5_9BURK</name>
<gene>
    <name evidence="3" type="ORF">SAMN05421548_14429</name>
</gene>
<organism evidence="3 4">
    <name type="scientific">Paraburkholderia lycopersici</name>
    <dbReference type="NCBI Taxonomy" id="416944"/>
    <lineage>
        <taxon>Bacteria</taxon>
        <taxon>Pseudomonadati</taxon>
        <taxon>Pseudomonadota</taxon>
        <taxon>Betaproteobacteria</taxon>
        <taxon>Burkholderiales</taxon>
        <taxon>Burkholderiaceae</taxon>
        <taxon>Paraburkholderia</taxon>
    </lineage>
</organism>
<reference evidence="4" key="1">
    <citation type="submission" date="2016-09" db="EMBL/GenBank/DDBJ databases">
        <authorList>
            <person name="Varghese N."/>
            <person name="Submissions S."/>
        </authorList>
    </citation>
    <scope>NUCLEOTIDE SEQUENCE [LARGE SCALE GENOMIC DNA]</scope>
    <source>
        <strain evidence="4">TNe-862</strain>
    </source>
</reference>
<evidence type="ECO:0000256" key="1">
    <source>
        <dbReference type="SAM" id="MobiDB-lite"/>
    </source>
</evidence>
<dbReference type="Proteomes" id="UP000198908">
    <property type="component" value="Unassembled WGS sequence"/>
</dbReference>
<evidence type="ECO:0000313" key="4">
    <source>
        <dbReference type="Proteomes" id="UP000198908"/>
    </source>
</evidence>
<feature type="region of interest" description="Disordered" evidence="1">
    <location>
        <begin position="92"/>
        <end position="111"/>
    </location>
</feature>
<dbReference type="RefSeq" id="WP_092005887.1">
    <property type="nucleotide sequence ID" value="NZ_FMYQ01000044.1"/>
</dbReference>
<sequence>MELVTLDAVEFTFFPVALETGKVAHRAMFIGTLALPVVVIYRADGKRSARIAFDVPRDVAKAKHYADHADVVRDAIGQAIRDNLFDNPPEATNALANDAPRWPGNLQLART</sequence>
<keyword evidence="2" id="KW-0812">Transmembrane</keyword>
<keyword evidence="4" id="KW-1185">Reference proteome</keyword>
<proteinExistence type="predicted"/>
<evidence type="ECO:0000313" key="3">
    <source>
        <dbReference type="EMBL" id="SDE37119.1"/>
    </source>
</evidence>
<keyword evidence="2" id="KW-0472">Membrane</keyword>
<accession>A0A1G7CCT5</accession>